<proteinExistence type="predicted"/>
<comment type="caution">
    <text evidence="4">The sequence shown here is derived from an EMBL/GenBank/DDBJ whole genome shotgun (WGS) entry which is preliminary data.</text>
</comment>
<keyword evidence="5" id="KW-1185">Reference proteome</keyword>
<keyword evidence="2" id="KW-0812">Transmembrane</keyword>
<evidence type="ECO:0000256" key="2">
    <source>
        <dbReference type="SAM" id="Phobius"/>
    </source>
</evidence>
<feature type="transmembrane region" description="Helical" evidence="2">
    <location>
        <begin position="256"/>
        <end position="279"/>
    </location>
</feature>
<evidence type="ECO:0000313" key="4">
    <source>
        <dbReference type="EMBL" id="KAK7024783.1"/>
    </source>
</evidence>
<protein>
    <submittedName>
        <fullName evidence="4">Uncharacterized protein</fullName>
    </submittedName>
</protein>
<feature type="signal peptide" evidence="3">
    <location>
        <begin position="1"/>
        <end position="45"/>
    </location>
</feature>
<keyword evidence="3" id="KW-0732">Signal</keyword>
<keyword evidence="2" id="KW-0472">Membrane</keyword>
<reference evidence="4 5" key="1">
    <citation type="journal article" date="2024" name="J Genomics">
        <title>Draft genome sequencing and assembly of Favolaschia claudopus CIRM-BRFM 2984 isolated from oak limbs.</title>
        <authorList>
            <person name="Navarro D."/>
            <person name="Drula E."/>
            <person name="Chaduli D."/>
            <person name="Cazenave R."/>
            <person name="Ahrendt S."/>
            <person name="Wang J."/>
            <person name="Lipzen A."/>
            <person name="Daum C."/>
            <person name="Barry K."/>
            <person name="Grigoriev I.V."/>
            <person name="Favel A."/>
            <person name="Rosso M.N."/>
            <person name="Martin F."/>
        </authorList>
    </citation>
    <scope>NUCLEOTIDE SEQUENCE [LARGE SCALE GENOMIC DNA]</scope>
    <source>
        <strain evidence="4 5">CIRM-BRFM 2984</strain>
    </source>
</reference>
<sequence length="356" mass="39157">MIHVPHPVFNPGPHSLSPGSLPMKFLPAALFNSCLLLALIAPVACLQNFTECSGVQLDWYTKVVGETPCRTYERLRQTCNPIYQVGKMNSSMPPDLCHDGQGTDCCCNSIAFTLSMLCLNCQQPIGTGTGYDAPPKTMQRFWNASYDGTRKSSCSKPIRGDLPQNIQKAVCNQNIPILDGLYSKNWPDGSWYYVYTRNHVHENNLGNDNNSLTHCPKTNLVSPPFNQTTTSLDAVESATNSPSASQSTSPRAFSTAAAAGLPIGIISVVAGIIACCLIWRRRRRMAAERSKRQTQFFPPPVADALGRPLPTVKKVAPRKGQSMRLLFSTNRRTLAARSRPETLPPAYHENKDHLPV</sequence>
<evidence type="ECO:0000256" key="1">
    <source>
        <dbReference type="SAM" id="MobiDB-lite"/>
    </source>
</evidence>
<evidence type="ECO:0000313" key="5">
    <source>
        <dbReference type="Proteomes" id="UP001362999"/>
    </source>
</evidence>
<keyword evidence="2" id="KW-1133">Transmembrane helix</keyword>
<name>A0AAW0BDJ4_9AGAR</name>
<accession>A0AAW0BDJ4</accession>
<gene>
    <name evidence="4" type="ORF">R3P38DRAFT_2951182</name>
</gene>
<dbReference type="AlphaFoldDB" id="A0AAW0BDJ4"/>
<dbReference type="EMBL" id="JAWWNJ010000034">
    <property type="protein sequence ID" value="KAK7024783.1"/>
    <property type="molecule type" value="Genomic_DNA"/>
</dbReference>
<feature type="chain" id="PRO_5043373369" evidence="3">
    <location>
        <begin position="46"/>
        <end position="356"/>
    </location>
</feature>
<evidence type="ECO:0000256" key="3">
    <source>
        <dbReference type="SAM" id="SignalP"/>
    </source>
</evidence>
<dbReference type="Proteomes" id="UP001362999">
    <property type="component" value="Unassembled WGS sequence"/>
</dbReference>
<feature type="region of interest" description="Disordered" evidence="1">
    <location>
        <begin position="334"/>
        <end position="356"/>
    </location>
</feature>
<organism evidence="4 5">
    <name type="scientific">Favolaschia claudopus</name>
    <dbReference type="NCBI Taxonomy" id="2862362"/>
    <lineage>
        <taxon>Eukaryota</taxon>
        <taxon>Fungi</taxon>
        <taxon>Dikarya</taxon>
        <taxon>Basidiomycota</taxon>
        <taxon>Agaricomycotina</taxon>
        <taxon>Agaricomycetes</taxon>
        <taxon>Agaricomycetidae</taxon>
        <taxon>Agaricales</taxon>
        <taxon>Marasmiineae</taxon>
        <taxon>Mycenaceae</taxon>
        <taxon>Favolaschia</taxon>
    </lineage>
</organism>